<proteinExistence type="predicted"/>
<accession>A0A2R4PE82</accession>
<geneLocation type="plasmid" evidence="1">
    <name>pAMA1416</name>
</geneLocation>
<keyword evidence="1" id="KW-0614">Plasmid</keyword>
<dbReference type="EMBL" id="MG462728">
    <property type="protein sequence ID" value="AVX49975.1"/>
    <property type="molecule type" value="Genomic_DNA"/>
</dbReference>
<organism evidence="1">
    <name type="scientific">Escherichia coli</name>
    <dbReference type="NCBI Taxonomy" id="562"/>
    <lineage>
        <taxon>Bacteria</taxon>
        <taxon>Pseudomonadati</taxon>
        <taxon>Pseudomonadota</taxon>
        <taxon>Gammaproteobacteria</taxon>
        <taxon>Enterobacterales</taxon>
        <taxon>Enterobacteriaceae</taxon>
        <taxon>Escherichia</taxon>
    </lineage>
</organism>
<evidence type="ECO:0000313" key="1">
    <source>
        <dbReference type="EMBL" id="AVX49975.1"/>
    </source>
</evidence>
<dbReference type="AlphaFoldDB" id="A0A2R4PE82"/>
<protein>
    <submittedName>
        <fullName evidence="1">Uncharacterized protein</fullName>
    </submittedName>
</protein>
<name>A0A2R4PE82_ECOLX</name>
<sequence length="37" mass="4293">MKSGIWGWEDQRYHATGADTTYGGDNTLEYGLYRKNH</sequence>
<reference evidence="1" key="1">
    <citation type="submission" date="2017-11" db="EMBL/GenBank/DDBJ databases">
        <title>Comparison of blaNDM-1 plasmids.</title>
        <authorList>
            <person name="Hasman H."/>
            <person name="Overballe-Petersen S."/>
            <person name="Hansen F."/>
            <person name="Hammerum A.M."/>
        </authorList>
    </citation>
    <scope>NUCLEOTIDE SEQUENCE</scope>
    <source>
        <strain evidence="1">AMA1416</strain>
        <plasmid evidence="1">pAMA1416</plasmid>
    </source>
</reference>